<feature type="domain" description="HTH lysR-type" evidence="5">
    <location>
        <begin position="1"/>
        <end position="59"/>
    </location>
</feature>
<dbReference type="RefSeq" id="WP_408168902.1">
    <property type="nucleotide sequence ID" value="NZ_JAQQFR010000010.1"/>
</dbReference>
<evidence type="ECO:0000313" key="7">
    <source>
        <dbReference type="Proteomes" id="UP001629214"/>
    </source>
</evidence>
<comment type="caution">
    <text evidence="6">The sequence shown here is derived from an EMBL/GenBank/DDBJ whole genome shotgun (WGS) entry which is preliminary data.</text>
</comment>
<dbReference type="InterPro" id="IPR036388">
    <property type="entry name" value="WH-like_DNA-bd_sf"/>
</dbReference>
<dbReference type="PANTHER" id="PTHR30537:SF21">
    <property type="entry name" value="HTH-TYPE TRANSCRIPTIONAL REGULATOR SINR-RELATED"/>
    <property type="match status" value="1"/>
</dbReference>
<reference evidence="6 7" key="1">
    <citation type="journal article" date="2024" name="Chem. Sci.">
        <title>Discovery of megapolipeptins by genome mining of a Burkholderiales bacteria collection.</title>
        <authorList>
            <person name="Paulo B.S."/>
            <person name="Recchia M.J.J."/>
            <person name="Lee S."/>
            <person name="Fergusson C.H."/>
            <person name="Romanowski S.B."/>
            <person name="Hernandez A."/>
            <person name="Krull N."/>
            <person name="Liu D.Y."/>
            <person name="Cavanagh H."/>
            <person name="Bos A."/>
            <person name="Gray C.A."/>
            <person name="Murphy B.T."/>
            <person name="Linington R.G."/>
            <person name="Eustaquio A.S."/>
        </authorList>
    </citation>
    <scope>NUCLEOTIDE SEQUENCE [LARGE SCALE GENOMIC DNA]</scope>
    <source>
        <strain evidence="6 7">RL21-008-BIB-B</strain>
    </source>
</reference>
<evidence type="ECO:0000256" key="1">
    <source>
        <dbReference type="ARBA" id="ARBA00009437"/>
    </source>
</evidence>
<gene>
    <name evidence="6" type="ORF">PQR63_15500</name>
</gene>
<dbReference type="Gene3D" id="3.40.190.290">
    <property type="match status" value="1"/>
</dbReference>
<keyword evidence="7" id="KW-1185">Reference proteome</keyword>
<dbReference type="Proteomes" id="UP001629214">
    <property type="component" value="Unassembled WGS sequence"/>
</dbReference>
<organism evidence="6 7">
    <name type="scientific">Herbaspirillum rhizosphaerae</name>
    <dbReference type="NCBI Taxonomy" id="346179"/>
    <lineage>
        <taxon>Bacteria</taxon>
        <taxon>Pseudomonadati</taxon>
        <taxon>Pseudomonadota</taxon>
        <taxon>Betaproteobacteria</taxon>
        <taxon>Burkholderiales</taxon>
        <taxon>Oxalobacteraceae</taxon>
        <taxon>Herbaspirillum</taxon>
    </lineage>
</organism>
<keyword evidence="4" id="KW-0804">Transcription</keyword>
<name>A0ABW8Z9K1_9BURK</name>
<evidence type="ECO:0000259" key="5">
    <source>
        <dbReference type="PROSITE" id="PS50931"/>
    </source>
</evidence>
<dbReference type="PROSITE" id="PS50931">
    <property type="entry name" value="HTH_LYSR"/>
    <property type="match status" value="1"/>
</dbReference>
<dbReference type="CDD" id="cd08422">
    <property type="entry name" value="PBP2_CrgA_like"/>
    <property type="match status" value="1"/>
</dbReference>
<dbReference type="InterPro" id="IPR005119">
    <property type="entry name" value="LysR_subst-bd"/>
</dbReference>
<evidence type="ECO:0000256" key="4">
    <source>
        <dbReference type="ARBA" id="ARBA00023163"/>
    </source>
</evidence>
<dbReference type="InterPro" id="IPR058163">
    <property type="entry name" value="LysR-type_TF_proteobact-type"/>
</dbReference>
<evidence type="ECO:0000256" key="2">
    <source>
        <dbReference type="ARBA" id="ARBA00023015"/>
    </source>
</evidence>
<protein>
    <submittedName>
        <fullName evidence="6">LysR family transcriptional regulator</fullName>
    </submittedName>
</protein>
<proteinExistence type="inferred from homology"/>
<dbReference type="InterPro" id="IPR036390">
    <property type="entry name" value="WH_DNA-bd_sf"/>
</dbReference>
<dbReference type="SUPFAM" id="SSF53850">
    <property type="entry name" value="Periplasmic binding protein-like II"/>
    <property type="match status" value="1"/>
</dbReference>
<keyword evidence="2" id="KW-0805">Transcription regulation</keyword>
<dbReference type="InterPro" id="IPR000847">
    <property type="entry name" value="LysR_HTH_N"/>
</dbReference>
<dbReference type="PANTHER" id="PTHR30537">
    <property type="entry name" value="HTH-TYPE TRANSCRIPTIONAL REGULATOR"/>
    <property type="match status" value="1"/>
</dbReference>
<dbReference type="SUPFAM" id="SSF46785">
    <property type="entry name" value="Winged helix' DNA-binding domain"/>
    <property type="match status" value="1"/>
</dbReference>
<dbReference type="Pfam" id="PF03466">
    <property type="entry name" value="LysR_substrate"/>
    <property type="match status" value="1"/>
</dbReference>
<dbReference type="Pfam" id="PF00126">
    <property type="entry name" value="HTH_1"/>
    <property type="match status" value="1"/>
</dbReference>
<keyword evidence="3" id="KW-0238">DNA-binding</keyword>
<dbReference type="EMBL" id="JAQQFR010000010">
    <property type="protein sequence ID" value="MFL9879804.1"/>
    <property type="molecule type" value="Genomic_DNA"/>
</dbReference>
<comment type="similarity">
    <text evidence="1">Belongs to the LysR transcriptional regulatory family.</text>
</comment>
<evidence type="ECO:0000256" key="3">
    <source>
        <dbReference type="ARBA" id="ARBA00023125"/>
    </source>
</evidence>
<dbReference type="Gene3D" id="1.10.10.10">
    <property type="entry name" value="Winged helix-like DNA-binding domain superfamily/Winged helix DNA-binding domain"/>
    <property type="match status" value="1"/>
</dbReference>
<accession>A0ABW8Z9K1</accession>
<sequence length="309" mass="34777">MYAITDLQLLIHTADTGSLSQAARILGILPATASASLKRVEQRLNTRLFARSTRSMRLTPEGEIFLEYCRDALALLQEGESLLSSSKDAIQGHIRLSMPSDIGRNVLLPWLNDFQTAHPDVKFTMQFSDRVADLFRDAVDVAIRSGKLSDSTLVSQQLAVGRRVLVASPDYLDRRGIPSKPEDLHDHNCLLFYLKQGLFNQWRFQNGKQHIDIKVQGDRMTDDASIARQWAVAGAGIAYKSWIDVREDVRAGRLATVLDDYCREEIPLNAVYPHRNSASPTVRALLVFLRTRFDALENENVRSKSGRLK</sequence>
<evidence type="ECO:0000313" key="6">
    <source>
        <dbReference type="EMBL" id="MFL9879804.1"/>
    </source>
</evidence>